<name>A0A4Z1PPC6_9PEZI</name>
<dbReference type="EMBL" id="SNSC02000001">
    <property type="protein sequence ID" value="TID27874.1"/>
    <property type="molecule type" value="Genomic_DNA"/>
</dbReference>
<sequence length="159" mass="17853">MLDCWEPRQELSSEVLLTVSDGQDTCRRKAVAINSNVRVESGTGGQLWYRIRTSFLQLVPATFACPTNTQLVPDTSTCVRHIHSIAYPLRKNRSATFSNALNKSASLPFIRWRIQGRPLVFTTFHEIVLHFPIVGALRKPSANQCSLSRMQSKLTAILP</sequence>
<proteinExistence type="predicted"/>
<dbReference type="AlphaFoldDB" id="A0A4Z1PPC6"/>
<dbReference type="Proteomes" id="UP000298493">
    <property type="component" value="Unassembled WGS sequence"/>
</dbReference>
<evidence type="ECO:0000313" key="1">
    <source>
        <dbReference type="EMBL" id="TID27874.1"/>
    </source>
</evidence>
<keyword evidence="2" id="KW-1185">Reference proteome</keyword>
<accession>A0A4Z1PPC6</accession>
<protein>
    <submittedName>
        <fullName evidence="1">Uncharacterized protein</fullName>
    </submittedName>
</protein>
<evidence type="ECO:0000313" key="2">
    <source>
        <dbReference type="Proteomes" id="UP000298493"/>
    </source>
</evidence>
<organism evidence="1 2">
    <name type="scientific">Venturia nashicola</name>
    <dbReference type="NCBI Taxonomy" id="86259"/>
    <lineage>
        <taxon>Eukaryota</taxon>
        <taxon>Fungi</taxon>
        <taxon>Dikarya</taxon>
        <taxon>Ascomycota</taxon>
        <taxon>Pezizomycotina</taxon>
        <taxon>Dothideomycetes</taxon>
        <taxon>Pleosporomycetidae</taxon>
        <taxon>Venturiales</taxon>
        <taxon>Venturiaceae</taxon>
        <taxon>Venturia</taxon>
    </lineage>
</organism>
<gene>
    <name evidence="1" type="ORF">E6O75_ATG00641</name>
</gene>
<comment type="caution">
    <text evidence="1">The sequence shown here is derived from an EMBL/GenBank/DDBJ whole genome shotgun (WGS) entry which is preliminary data.</text>
</comment>
<reference evidence="1 2" key="1">
    <citation type="submission" date="2019-04" db="EMBL/GenBank/DDBJ databases">
        <title>High contiguity whole genome sequence and gene annotation resource for two Venturia nashicola isolates.</title>
        <authorList>
            <person name="Prokchorchik M."/>
            <person name="Won K."/>
            <person name="Lee Y."/>
            <person name="Choi E.D."/>
            <person name="Segonzac C."/>
            <person name="Sohn K.H."/>
        </authorList>
    </citation>
    <scope>NUCLEOTIDE SEQUENCE [LARGE SCALE GENOMIC DNA]</scope>
    <source>
        <strain evidence="1 2">PRI2</strain>
    </source>
</reference>